<dbReference type="GO" id="GO:0019752">
    <property type="term" value="P:carboxylic acid metabolic process"/>
    <property type="evidence" value="ECO:0007669"/>
    <property type="project" value="InterPro"/>
</dbReference>
<organism evidence="4 5">
    <name type="scientific">Desulfuribacillus stibiiarsenatis</name>
    <dbReference type="NCBI Taxonomy" id="1390249"/>
    <lineage>
        <taxon>Bacteria</taxon>
        <taxon>Bacillati</taxon>
        <taxon>Bacillota</taxon>
        <taxon>Desulfuribacillia</taxon>
        <taxon>Desulfuribacillales</taxon>
        <taxon>Desulfuribacillaceae</taxon>
        <taxon>Desulfuribacillus</taxon>
    </lineage>
</organism>
<evidence type="ECO:0000259" key="3">
    <source>
        <dbReference type="PROSITE" id="PS50991"/>
    </source>
</evidence>
<proteinExistence type="inferred from homology"/>
<comment type="similarity">
    <text evidence="2">Belongs to the alpha-IPM synthase/homocitrate synthase family.</text>
</comment>
<dbReference type="PROSITE" id="PS50991">
    <property type="entry name" value="PYR_CT"/>
    <property type="match status" value="1"/>
</dbReference>
<name>A0A1E5L3C1_9FIRM</name>
<dbReference type="PANTHER" id="PTHR42880">
    <property type="entry name" value="HOMOCITRATE SYNTHASE"/>
    <property type="match status" value="1"/>
</dbReference>
<dbReference type="InterPro" id="IPR013785">
    <property type="entry name" value="Aldolase_TIM"/>
</dbReference>
<reference evidence="4 5" key="1">
    <citation type="submission" date="2016-09" db="EMBL/GenBank/DDBJ databases">
        <title>Desulfuribacillus arsenicus sp. nov., an obligately anaerobic, dissimilatory arsenic- and antimonate-reducing bacterium isolated from anoxic sediments.</title>
        <authorList>
            <person name="Abin C.A."/>
            <person name="Hollibaugh J.T."/>
        </authorList>
    </citation>
    <scope>NUCLEOTIDE SEQUENCE [LARGE SCALE GENOMIC DNA]</scope>
    <source>
        <strain evidence="4 5">MLFW-2</strain>
    </source>
</reference>
<dbReference type="PROSITE" id="PS00816">
    <property type="entry name" value="AIPM_HOMOCIT_SYNTH_2"/>
    <property type="match status" value="1"/>
</dbReference>
<comment type="caution">
    <text evidence="4">The sequence shown here is derived from an EMBL/GenBank/DDBJ whole genome shotgun (WGS) entry which is preliminary data.</text>
</comment>
<dbReference type="PROSITE" id="PS00815">
    <property type="entry name" value="AIPM_HOMOCIT_SYNTH_1"/>
    <property type="match status" value="1"/>
</dbReference>
<dbReference type="EMBL" id="MJAT01000037">
    <property type="protein sequence ID" value="OEH84645.1"/>
    <property type="molecule type" value="Genomic_DNA"/>
</dbReference>
<dbReference type="STRING" id="1390249.BHU72_09120"/>
<dbReference type="SUPFAM" id="SSF51569">
    <property type="entry name" value="Aldolase"/>
    <property type="match status" value="1"/>
</dbReference>
<gene>
    <name evidence="4" type="ORF">BHU72_09120</name>
</gene>
<keyword evidence="1 2" id="KW-0808">Transferase</keyword>
<feature type="domain" description="Pyruvate carboxyltransferase" evidence="3">
    <location>
        <begin position="1"/>
        <end position="254"/>
    </location>
</feature>
<dbReference type="Gene3D" id="3.20.20.70">
    <property type="entry name" value="Aldolase class I"/>
    <property type="match status" value="1"/>
</dbReference>
<keyword evidence="5" id="KW-1185">Reference proteome</keyword>
<evidence type="ECO:0000313" key="4">
    <source>
        <dbReference type="EMBL" id="OEH84645.1"/>
    </source>
</evidence>
<dbReference type="AlphaFoldDB" id="A0A1E5L3C1"/>
<dbReference type="InterPro" id="IPR002034">
    <property type="entry name" value="AIPM/Hcit_synth_CS"/>
</dbReference>
<evidence type="ECO:0000256" key="1">
    <source>
        <dbReference type="ARBA" id="ARBA00022679"/>
    </source>
</evidence>
<evidence type="ECO:0000313" key="5">
    <source>
        <dbReference type="Proteomes" id="UP000095255"/>
    </source>
</evidence>
<dbReference type="InterPro" id="IPR000891">
    <property type="entry name" value="PYR_CT"/>
</dbReference>
<dbReference type="Pfam" id="PF00682">
    <property type="entry name" value="HMGL-like"/>
    <property type="match status" value="1"/>
</dbReference>
<dbReference type="RefSeq" id="WP_069703072.1">
    <property type="nucleotide sequence ID" value="NZ_MJAT01000037.1"/>
</dbReference>
<accession>A0A1E5L3C1</accession>
<evidence type="ECO:0000256" key="2">
    <source>
        <dbReference type="RuleBase" id="RU003523"/>
    </source>
</evidence>
<dbReference type="GO" id="GO:0046912">
    <property type="term" value="F:acyltransferase activity, acyl groups converted into alkyl on transfer"/>
    <property type="evidence" value="ECO:0007669"/>
    <property type="project" value="InterPro"/>
</dbReference>
<dbReference type="PANTHER" id="PTHR42880:SF1">
    <property type="entry name" value="ISOPROPYLMALATE_HOMOCITRATE_CITRAMALATE SYNTHASE FAMILY PROTEIN"/>
    <property type="match status" value="1"/>
</dbReference>
<dbReference type="Proteomes" id="UP000095255">
    <property type="component" value="Unassembled WGS sequence"/>
</dbReference>
<sequence>MNIVDTTLRDGEQKAGVAFNVCDKVKIAKLLDYIGVAQIEAGTPSMGGVERKSIEKIVELHLQARISAWNRMNHLDIQASIECGVDIIHISIPASDLHIYYKFNQTRQWVMEQMESCIDYARERNLEVHIGLEDASRADIDFILEICRKAQKAGASRIRYADTVGILTPSKVYQDIQTICEHIEVPVGIHAHNDFGMAVANSLASVRAGVTFVDTTIGGFGERSGNCNLLHMLKAAIVQGQGTKKEEASLQKLLKVQDEILRIFHNHSSNSFNTVAFA</sequence>
<protein>
    <submittedName>
        <fullName evidence="4">Homocitrate synthase</fullName>
    </submittedName>
</protein>